<dbReference type="GO" id="GO:0030497">
    <property type="term" value="P:fatty acid elongation"/>
    <property type="evidence" value="ECO:0007669"/>
    <property type="project" value="UniProtKB-ARBA"/>
</dbReference>
<dbReference type="SMART" id="SM00825">
    <property type="entry name" value="PKS_KS"/>
    <property type="match status" value="1"/>
</dbReference>
<comment type="catalytic activity">
    <reaction evidence="13 14">
        <text>a fatty acyl-[ACP] + malonyl-[ACP] + H(+) = a 3-oxoacyl-[ACP] + holo-[ACP] + CO2</text>
        <dbReference type="Rhea" id="RHEA:22836"/>
        <dbReference type="Rhea" id="RHEA-COMP:9623"/>
        <dbReference type="Rhea" id="RHEA-COMP:9685"/>
        <dbReference type="Rhea" id="RHEA-COMP:9916"/>
        <dbReference type="Rhea" id="RHEA-COMP:14125"/>
        <dbReference type="ChEBI" id="CHEBI:15378"/>
        <dbReference type="ChEBI" id="CHEBI:16526"/>
        <dbReference type="ChEBI" id="CHEBI:64479"/>
        <dbReference type="ChEBI" id="CHEBI:78449"/>
        <dbReference type="ChEBI" id="CHEBI:78776"/>
        <dbReference type="ChEBI" id="CHEBI:138651"/>
    </reaction>
</comment>
<evidence type="ECO:0000256" key="11">
    <source>
        <dbReference type="ARBA" id="ARBA00024006"/>
    </source>
</evidence>
<evidence type="ECO:0000256" key="15">
    <source>
        <dbReference type="PIRSR" id="PIRSR000447-1"/>
    </source>
</evidence>
<evidence type="ECO:0000256" key="4">
    <source>
        <dbReference type="ARBA" id="ARBA00014657"/>
    </source>
</evidence>
<dbReference type="PIRSF" id="PIRSF000447">
    <property type="entry name" value="KAS_II"/>
    <property type="match status" value="1"/>
</dbReference>
<keyword evidence="9 14" id="KW-0275">Fatty acid biosynthesis</keyword>
<feature type="active site" description="For beta-ketoacyl synthase activity" evidence="15">
    <location>
        <position position="162"/>
    </location>
</feature>
<organism evidence="18">
    <name type="scientific">Candidatus Enterococcus dunnyi</name>
    <dbReference type="NCBI Taxonomy" id="1834192"/>
    <lineage>
        <taxon>Bacteria</taxon>
        <taxon>Bacillati</taxon>
        <taxon>Bacillota</taxon>
        <taxon>Bacilli</taxon>
        <taxon>Lactobacillales</taxon>
        <taxon>Enterococcaceae</taxon>
        <taxon>Enterococcus</taxon>
    </lineage>
</organism>
<evidence type="ECO:0000256" key="13">
    <source>
        <dbReference type="ARBA" id="ARBA00047659"/>
    </source>
</evidence>
<reference evidence="18" key="1">
    <citation type="submission" date="2017-05" db="EMBL/GenBank/DDBJ databases">
        <title>The Genome Sequence of Enterococcus sp. 9D6_DIV0238.</title>
        <authorList>
            <consortium name="The Broad Institute Genomics Platform"/>
            <consortium name="The Broad Institute Genomic Center for Infectious Diseases"/>
            <person name="Earl A."/>
            <person name="Manson A."/>
            <person name="Schwartman J."/>
            <person name="Gilmore M."/>
            <person name="Abouelleil A."/>
            <person name="Cao P."/>
            <person name="Chapman S."/>
            <person name="Cusick C."/>
            <person name="Shea T."/>
            <person name="Young S."/>
            <person name="Neafsey D."/>
            <person name="Nusbaum C."/>
            <person name="Birren B."/>
        </authorList>
    </citation>
    <scope>NUCLEOTIDE SEQUENCE [LARGE SCALE GENOMIC DNA]</scope>
    <source>
        <strain evidence="18">9D6_DIV0238</strain>
    </source>
</reference>
<dbReference type="Pfam" id="PF02801">
    <property type="entry name" value="Ketoacyl-synt_C"/>
    <property type="match status" value="1"/>
</dbReference>
<dbReference type="SUPFAM" id="SSF53901">
    <property type="entry name" value="Thiolase-like"/>
    <property type="match status" value="2"/>
</dbReference>
<reference evidence="19" key="2">
    <citation type="submission" date="2017-05" db="EMBL/GenBank/DDBJ databases">
        <authorList>
            <consortium name="The Broad Institute Genomics Platform"/>
            <consortium name="The Broad Institute Genomic Center for Infectious Diseases"/>
            <person name="Earl A."/>
            <person name="Manson A."/>
            <person name="Schwartman J."/>
            <person name="Gilmore M."/>
            <person name="Abouelleil A."/>
            <person name="Cao P."/>
            <person name="Chapman S."/>
            <person name="Cusick C."/>
            <person name="Shea T."/>
            <person name="Young S."/>
            <person name="Neafsey D."/>
            <person name="Nusbaum C."/>
            <person name="Birren B."/>
        </authorList>
    </citation>
    <scope>NUCLEOTIDE SEQUENCE</scope>
    <source>
        <strain evidence="19">9D6_DIV0238</strain>
    </source>
</reference>
<evidence type="ECO:0000256" key="6">
    <source>
        <dbReference type="ARBA" id="ARBA00022679"/>
    </source>
</evidence>
<dbReference type="CDD" id="cd00834">
    <property type="entry name" value="KAS_I_II"/>
    <property type="match status" value="1"/>
</dbReference>
<dbReference type="Proteomes" id="UP000196151">
    <property type="component" value="Chromosome"/>
</dbReference>
<dbReference type="RefSeq" id="WP_087639261.1">
    <property type="nucleotide sequence ID" value="NZ_CP147246.1"/>
</dbReference>
<dbReference type="InterPro" id="IPR014031">
    <property type="entry name" value="Ketoacyl_synth_C"/>
</dbReference>
<reference evidence="19" key="3">
    <citation type="submission" date="2024-03" db="EMBL/GenBank/DDBJ databases">
        <title>The Genome Sequence of Enterococcus sp. DIV0238c.</title>
        <authorList>
            <consortium name="The Broad Institute Genomics Platform"/>
            <consortium name="The Broad Institute Microbial Omics Core"/>
            <consortium name="The Broad Institute Genomic Center for Infectious Diseases"/>
            <person name="Earl A."/>
            <person name="Manson A."/>
            <person name="Gilmore M."/>
            <person name="Schwartman J."/>
            <person name="Shea T."/>
            <person name="Abouelleil A."/>
            <person name="Cao P."/>
            <person name="Chapman S."/>
            <person name="Cusick C."/>
            <person name="Young S."/>
            <person name="Neafsey D."/>
            <person name="Nusbaum C."/>
            <person name="Birren B."/>
        </authorList>
    </citation>
    <scope>NUCLEOTIDE SEQUENCE</scope>
    <source>
        <strain evidence="19">9D6_DIV0238</strain>
    </source>
</reference>
<evidence type="ECO:0000256" key="1">
    <source>
        <dbReference type="ARBA" id="ARBA00005194"/>
    </source>
</evidence>
<evidence type="ECO:0000256" key="5">
    <source>
        <dbReference type="ARBA" id="ARBA00022516"/>
    </source>
</evidence>
<dbReference type="PROSITE" id="PS00606">
    <property type="entry name" value="KS3_1"/>
    <property type="match status" value="1"/>
</dbReference>
<dbReference type="PANTHER" id="PTHR11712">
    <property type="entry name" value="POLYKETIDE SYNTHASE-RELATED"/>
    <property type="match status" value="1"/>
</dbReference>
<comment type="pathway">
    <text evidence="1 14">Lipid metabolism; fatty acid biosynthesis.</text>
</comment>
<dbReference type="GO" id="GO:0005829">
    <property type="term" value="C:cytosol"/>
    <property type="evidence" value="ECO:0007669"/>
    <property type="project" value="TreeGrafter"/>
</dbReference>
<keyword evidence="20" id="KW-1185">Reference proteome</keyword>
<dbReference type="PANTHER" id="PTHR11712:SF336">
    <property type="entry name" value="3-OXOACYL-[ACYL-CARRIER-PROTEIN] SYNTHASE, MITOCHONDRIAL"/>
    <property type="match status" value="1"/>
</dbReference>
<keyword evidence="8" id="KW-0443">Lipid metabolism</keyword>
<dbReference type="NCBIfam" id="NF005589">
    <property type="entry name" value="PRK07314.1"/>
    <property type="match status" value="1"/>
</dbReference>
<dbReference type="NCBIfam" id="TIGR03150">
    <property type="entry name" value="fabF"/>
    <property type="match status" value="1"/>
</dbReference>
<dbReference type="FunFam" id="3.40.47.10:FF:000029">
    <property type="entry name" value="3-oxoacyl-[acyl-carrier-protein] synthase 1"/>
    <property type="match status" value="1"/>
</dbReference>
<evidence type="ECO:0000256" key="16">
    <source>
        <dbReference type="RuleBase" id="RU003694"/>
    </source>
</evidence>
<evidence type="ECO:0000256" key="7">
    <source>
        <dbReference type="ARBA" id="ARBA00022832"/>
    </source>
</evidence>
<dbReference type="FunFam" id="3.40.47.10:FF:000018">
    <property type="entry name" value="3-oxoacyl-[acyl-carrier-protein] synthase 2"/>
    <property type="match status" value="1"/>
</dbReference>
<dbReference type="Gene3D" id="3.40.47.10">
    <property type="match status" value="2"/>
</dbReference>
<dbReference type="EC" id="2.3.1.179" evidence="3 14"/>
<proteinExistence type="inferred from homology"/>
<dbReference type="InterPro" id="IPR018201">
    <property type="entry name" value="Ketoacyl_synth_AS"/>
</dbReference>
<dbReference type="InterPro" id="IPR020841">
    <property type="entry name" value="PKS_Beta-ketoAc_synthase_dom"/>
</dbReference>
<gene>
    <name evidence="18" type="ORF">A5889_000016</name>
    <name evidence="19" type="ORF">A5889_002627</name>
</gene>
<evidence type="ECO:0000256" key="2">
    <source>
        <dbReference type="ARBA" id="ARBA00008467"/>
    </source>
</evidence>
<keyword evidence="7" id="KW-0276">Fatty acid metabolism</keyword>
<dbReference type="GO" id="GO:0004315">
    <property type="term" value="F:3-oxoacyl-[acyl-carrier-protein] synthase activity"/>
    <property type="evidence" value="ECO:0007669"/>
    <property type="project" value="UniProtKB-UniRule"/>
</dbReference>
<dbReference type="InterPro" id="IPR014030">
    <property type="entry name" value="Ketoacyl_synth_N"/>
</dbReference>
<dbReference type="EMBL" id="CP147246">
    <property type="protein sequence ID" value="WYJ95079.1"/>
    <property type="molecule type" value="Genomic_DNA"/>
</dbReference>
<comment type="function">
    <text evidence="11 14">Involved in the type II fatty acid elongation cycle. Catalyzes the elongation of a wide range of acyl-ACP by the addition of two carbons from malonyl-ACP to an acyl acceptor. Can efficiently catalyze the conversion of palmitoleoyl-ACP (cis-hexadec-9-enoyl-ACP) to cis-vaccenoyl-ACP (cis-octadec-11-enoyl-ACP), an essential step in the thermal regulation of fatty acid composition.</text>
</comment>
<sequence>MNRVVITGYGVASPIGNDADTFLESLQTGKNGIGPITKFDASETGITLAAEVKEFPFDKYFVKKDAKRMDLFSLYGIYAALEAMEMSHLDTEKIDVDRFGVMVGSGIGGLQTIQDQVIRMHDKGPKRVGPLFIPMAIGNMAAGNIALRVGARGICSATVTACATANNSIGEAFRNIKHGYSDVILAGGAEASITEIGIAGFASLTAVTSSEDPNRGSIPFDKDRSGFVMGEGSGILVLESLEHAQKRGAAILGEIVGYGSNCDAYHMTSPRPDGSGAAKAMQLAIEEASVEAAAIGYINAHGTSTPSNDVAETKAIQTALGEASKNVRVSSTKSMTGHSLGATGGIEAIATLNALQHQFIPPTINIEQLDEAIEIDNIVINESQKHTFDYALTNSFGFGGHNAVLCLKRWED</sequence>
<evidence type="ECO:0000256" key="8">
    <source>
        <dbReference type="ARBA" id="ARBA00023098"/>
    </source>
</evidence>
<evidence type="ECO:0000256" key="9">
    <source>
        <dbReference type="ARBA" id="ARBA00023160"/>
    </source>
</evidence>
<evidence type="ECO:0000259" key="17">
    <source>
        <dbReference type="PROSITE" id="PS52004"/>
    </source>
</evidence>
<evidence type="ECO:0000256" key="12">
    <source>
        <dbReference type="ARBA" id="ARBA00047318"/>
    </source>
</evidence>
<accession>A0A200JCF9</accession>
<evidence type="ECO:0000313" key="18">
    <source>
        <dbReference type="EMBL" id="OUZ34541.1"/>
    </source>
</evidence>
<name>A0A200JCF9_9ENTE</name>
<dbReference type="Pfam" id="PF00109">
    <property type="entry name" value="ketoacyl-synt"/>
    <property type="match status" value="1"/>
</dbReference>
<dbReference type="InterPro" id="IPR016039">
    <property type="entry name" value="Thiolase-like"/>
</dbReference>
<dbReference type="PROSITE" id="PS52004">
    <property type="entry name" value="KS3_2"/>
    <property type="match status" value="1"/>
</dbReference>
<evidence type="ECO:0000313" key="19">
    <source>
        <dbReference type="EMBL" id="WYJ95079.1"/>
    </source>
</evidence>
<dbReference type="InterPro" id="IPR017568">
    <property type="entry name" value="3-oxoacyl-ACP_synth-2"/>
</dbReference>
<keyword evidence="6 14" id="KW-0808">Transferase</keyword>
<comment type="catalytic activity">
    <reaction evidence="12 14">
        <text>(9Z)-hexadecenoyl-[ACP] + malonyl-[ACP] + H(+) = 3-oxo-(11Z)-octadecenoyl-[ACP] + holo-[ACP] + CO2</text>
        <dbReference type="Rhea" id="RHEA:55040"/>
        <dbReference type="Rhea" id="RHEA-COMP:9623"/>
        <dbReference type="Rhea" id="RHEA-COMP:9685"/>
        <dbReference type="Rhea" id="RHEA-COMP:10800"/>
        <dbReference type="Rhea" id="RHEA-COMP:14074"/>
        <dbReference type="ChEBI" id="CHEBI:15378"/>
        <dbReference type="ChEBI" id="CHEBI:16526"/>
        <dbReference type="ChEBI" id="CHEBI:64479"/>
        <dbReference type="ChEBI" id="CHEBI:78449"/>
        <dbReference type="ChEBI" id="CHEBI:83989"/>
        <dbReference type="ChEBI" id="CHEBI:138538"/>
        <dbReference type="EC" id="2.3.1.179"/>
    </reaction>
</comment>
<evidence type="ECO:0000256" key="10">
    <source>
        <dbReference type="ARBA" id="ARBA00023315"/>
    </source>
</evidence>
<evidence type="ECO:0000256" key="14">
    <source>
        <dbReference type="PIRNR" id="PIRNR000447"/>
    </source>
</evidence>
<dbReference type="UniPathway" id="UPA00094"/>
<evidence type="ECO:0000256" key="3">
    <source>
        <dbReference type="ARBA" id="ARBA00012356"/>
    </source>
</evidence>
<dbReference type="EMBL" id="NIBQ01000001">
    <property type="protein sequence ID" value="OUZ34541.1"/>
    <property type="molecule type" value="Genomic_DNA"/>
</dbReference>
<keyword evidence="10 14" id="KW-0012">Acyltransferase</keyword>
<comment type="similarity">
    <text evidence="2 14 16">Belongs to the thiolase-like superfamily. Beta-ketoacyl-ACP synthases family.</text>
</comment>
<feature type="domain" description="Ketosynthase family 3 (KS3)" evidence="17">
    <location>
        <begin position="1"/>
        <end position="409"/>
    </location>
</feature>
<dbReference type="AlphaFoldDB" id="A0A200JCF9"/>
<keyword evidence="5 14" id="KW-0444">Lipid biosynthesis</keyword>
<dbReference type="InterPro" id="IPR000794">
    <property type="entry name" value="Beta-ketoacyl_synthase"/>
</dbReference>
<evidence type="ECO:0000313" key="20">
    <source>
        <dbReference type="Proteomes" id="UP000196151"/>
    </source>
</evidence>
<protein>
    <recommendedName>
        <fullName evidence="4 14">3-oxoacyl-[acyl-carrier-protein] synthase 2</fullName>
        <ecNumber evidence="3 14">2.3.1.179</ecNumber>
    </recommendedName>
</protein>
<dbReference type="OrthoDB" id="9808669at2"/>